<dbReference type="Proteomes" id="UP001499978">
    <property type="component" value="Unassembled WGS sequence"/>
</dbReference>
<keyword evidence="4" id="KW-1185">Reference proteome</keyword>
<feature type="domain" description="PhoD-like phosphatase metallophosphatase" evidence="1">
    <location>
        <begin position="137"/>
        <end position="435"/>
    </location>
</feature>
<evidence type="ECO:0000259" key="2">
    <source>
        <dbReference type="Pfam" id="PF25077"/>
    </source>
</evidence>
<proteinExistence type="predicted"/>
<feature type="domain" description="DUF7800" evidence="2">
    <location>
        <begin position="4"/>
        <end position="91"/>
    </location>
</feature>
<comment type="caution">
    <text evidence="3">The sequence shown here is derived from an EMBL/GenBank/DDBJ whole genome shotgun (WGS) entry which is preliminary data.</text>
</comment>
<dbReference type="SUPFAM" id="SSF56300">
    <property type="entry name" value="Metallo-dependent phosphatases"/>
    <property type="match status" value="1"/>
</dbReference>
<dbReference type="PANTHER" id="PTHR37031">
    <property type="entry name" value="METALLOPHOSPHATASE BINDING DOMAIN PROTEIN"/>
    <property type="match status" value="1"/>
</dbReference>
<accession>A0ABN3N3U2</accession>
<organism evidence="3 4">
    <name type="scientific">Pilimelia columellifera subsp. columellifera</name>
    <dbReference type="NCBI Taxonomy" id="706583"/>
    <lineage>
        <taxon>Bacteria</taxon>
        <taxon>Bacillati</taxon>
        <taxon>Actinomycetota</taxon>
        <taxon>Actinomycetes</taxon>
        <taxon>Micromonosporales</taxon>
        <taxon>Micromonosporaceae</taxon>
        <taxon>Pilimelia</taxon>
    </lineage>
</organism>
<sequence>MPEAHLILGPLLRRVVGAQATVWVEVSQPVIVRVRAGAAYGEASSFSAFGRHYALVVVDGLTPGATTPYQVWLGDRQVWPQPDTSGPPSVIRTRGGTDEPVRLVFGSCREATQRTTGRGLGPDALDSYARRLSNSPEDWPDLLVLLGDQVYADETSPKVRGWLRERRRKGYAPDDQVMTYEEYTALYLESWRDPDIRWLLSTVPSVMIFDDHEIIDDWNSSASWRADIEQQQWWAERITNGIASYWVYQHLGNLTPDEIAADPVWSAVRAADDATAILSEFAARADRDTGSYRFSYYVDLAGTRLVMLDNRAGRVVEPGRRSMLPDQDWQWFAELAAGTPEHLVVGASLPWLLPPAVHHMENWNERLAESRRPVVRRLSERLRRALDLEHWAAFRASFDRLGSILRALGSRPAPPASISVLSGDVHHSYVARANLGPGVTAPVHQLTCSPLHNEAPRFLHPMLSIGWRRPLGTAARAVARTAGIPRPSVRWRRLAGPYFGNSIATLTHHGRQADVLIEGTTPDGALIAVAETPLTAPPTG</sequence>
<reference evidence="3 4" key="1">
    <citation type="journal article" date="2019" name="Int. J. Syst. Evol. Microbiol.">
        <title>The Global Catalogue of Microorganisms (GCM) 10K type strain sequencing project: providing services to taxonomists for standard genome sequencing and annotation.</title>
        <authorList>
            <consortium name="The Broad Institute Genomics Platform"/>
            <consortium name="The Broad Institute Genome Sequencing Center for Infectious Disease"/>
            <person name="Wu L."/>
            <person name="Ma J."/>
        </authorList>
    </citation>
    <scope>NUCLEOTIDE SEQUENCE [LARGE SCALE GENOMIC DNA]</scope>
    <source>
        <strain evidence="3 4">JCM 3367</strain>
    </source>
</reference>
<evidence type="ECO:0000313" key="3">
    <source>
        <dbReference type="EMBL" id="GAA2514001.1"/>
    </source>
</evidence>
<dbReference type="Gene3D" id="3.60.21.70">
    <property type="entry name" value="PhoD-like phosphatase"/>
    <property type="match status" value="1"/>
</dbReference>
<evidence type="ECO:0000259" key="1">
    <source>
        <dbReference type="Pfam" id="PF09423"/>
    </source>
</evidence>
<dbReference type="InterPro" id="IPR018946">
    <property type="entry name" value="PhoD-like_MPP"/>
</dbReference>
<dbReference type="Pfam" id="PF25077">
    <property type="entry name" value="DUF7800"/>
    <property type="match status" value="1"/>
</dbReference>
<dbReference type="EMBL" id="BAAARY010000002">
    <property type="protein sequence ID" value="GAA2514001.1"/>
    <property type="molecule type" value="Genomic_DNA"/>
</dbReference>
<dbReference type="InterPro" id="IPR029052">
    <property type="entry name" value="Metallo-depent_PP-like"/>
</dbReference>
<dbReference type="InterPro" id="IPR038607">
    <property type="entry name" value="PhoD-like_sf"/>
</dbReference>
<protein>
    <submittedName>
        <fullName evidence="3">Alkaline phosphatase D family protein</fullName>
    </submittedName>
</protein>
<dbReference type="RefSeq" id="WP_344168206.1">
    <property type="nucleotide sequence ID" value="NZ_BAAARY010000002.1"/>
</dbReference>
<evidence type="ECO:0000313" key="4">
    <source>
        <dbReference type="Proteomes" id="UP001499978"/>
    </source>
</evidence>
<gene>
    <name evidence="3" type="ORF">GCM10010201_07390</name>
</gene>
<dbReference type="CDD" id="cd07389">
    <property type="entry name" value="MPP_PhoD"/>
    <property type="match status" value="1"/>
</dbReference>
<dbReference type="PANTHER" id="PTHR37031:SF2">
    <property type="entry name" value="PHOD-LIKE PHOSPHATASE METALLOPHOSPHATASE DOMAIN-CONTAINING PROTEIN"/>
    <property type="match status" value="1"/>
</dbReference>
<dbReference type="InterPro" id="IPR056702">
    <property type="entry name" value="DUF7800"/>
</dbReference>
<name>A0ABN3N3U2_9ACTN</name>
<dbReference type="Pfam" id="PF09423">
    <property type="entry name" value="PhoD"/>
    <property type="match status" value="1"/>
</dbReference>